<keyword evidence="1" id="KW-0472">Membrane</keyword>
<dbReference type="EMBL" id="JABBWE010000042">
    <property type="protein sequence ID" value="KAG1791515.1"/>
    <property type="molecule type" value="Genomic_DNA"/>
</dbReference>
<dbReference type="Proteomes" id="UP000719766">
    <property type="component" value="Unassembled WGS sequence"/>
</dbReference>
<accession>A0A9P7DBQ2</accession>
<dbReference type="EMBL" id="JABBWE010000094">
    <property type="protein sequence ID" value="KAG1786340.1"/>
    <property type="molecule type" value="Genomic_DNA"/>
</dbReference>
<reference evidence="2" key="1">
    <citation type="journal article" date="2020" name="New Phytol.">
        <title>Comparative genomics reveals dynamic genome evolution in host specialist ectomycorrhizal fungi.</title>
        <authorList>
            <person name="Lofgren L.A."/>
            <person name="Nguyen N.H."/>
            <person name="Vilgalys R."/>
            <person name="Ruytinx J."/>
            <person name="Liao H.L."/>
            <person name="Branco S."/>
            <person name="Kuo A."/>
            <person name="LaButti K."/>
            <person name="Lipzen A."/>
            <person name="Andreopoulos W."/>
            <person name="Pangilinan J."/>
            <person name="Riley R."/>
            <person name="Hundley H."/>
            <person name="Na H."/>
            <person name="Barry K."/>
            <person name="Grigoriev I.V."/>
            <person name="Stajich J.E."/>
            <person name="Kennedy P.G."/>
        </authorList>
    </citation>
    <scope>NUCLEOTIDE SEQUENCE</scope>
    <source>
        <strain evidence="2">S12</strain>
    </source>
</reference>
<dbReference type="RefSeq" id="XP_041158321.1">
    <property type="nucleotide sequence ID" value="XM_041300331.1"/>
</dbReference>
<keyword evidence="4" id="KW-1185">Reference proteome</keyword>
<evidence type="ECO:0000313" key="3">
    <source>
        <dbReference type="EMBL" id="KAG1791515.1"/>
    </source>
</evidence>
<feature type="transmembrane region" description="Helical" evidence="1">
    <location>
        <begin position="101"/>
        <end position="120"/>
    </location>
</feature>
<keyword evidence="1" id="KW-0812">Transmembrane</keyword>
<name>A0A9P7DBQ2_9AGAM</name>
<gene>
    <name evidence="3" type="ORF">HD556DRAFT_1309824</name>
    <name evidence="2" type="ORF">HD556DRAFT_1313584</name>
</gene>
<protein>
    <submittedName>
        <fullName evidence="2">Uncharacterized protein</fullName>
    </submittedName>
</protein>
<keyword evidence="1" id="KW-1133">Transmembrane helix</keyword>
<dbReference type="AlphaFoldDB" id="A0A9P7DBQ2"/>
<evidence type="ECO:0000256" key="1">
    <source>
        <dbReference type="SAM" id="Phobius"/>
    </source>
</evidence>
<evidence type="ECO:0000313" key="2">
    <source>
        <dbReference type="EMBL" id="KAG1786340.1"/>
    </source>
</evidence>
<dbReference type="GeneID" id="64594095"/>
<organism evidence="2 4">
    <name type="scientific">Suillus plorans</name>
    <dbReference type="NCBI Taxonomy" id="116603"/>
    <lineage>
        <taxon>Eukaryota</taxon>
        <taxon>Fungi</taxon>
        <taxon>Dikarya</taxon>
        <taxon>Basidiomycota</taxon>
        <taxon>Agaricomycotina</taxon>
        <taxon>Agaricomycetes</taxon>
        <taxon>Agaricomycetidae</taxon>
        <taxon>Boletales</taxon>
        <taxon>Suillineae</taxon>
        <taxon>Suillaceae</taxon>
        <taxon>Suillus</taxon>
    </lineage>
</organism>
<comment type="caution">
    <text evidence="2">The sequence shown here is derived from an EMBL/GenBank/DDBJ whole genome shotgun (WGS) entry which is preliminary data.</text>
</comment>
<evidence type="ECO:0000313" key="4">
    <source>
        <dbReference type="Proteomes" id="UP000719766"/>
    </source>
</evidence>
<proteinExistence type="predicted"/>
<sequence length="414" mass="46358">MAKAMHYNGHQYSVSVKRELAPENESLVFESETKCRNSELKSLGILSAGALHAKLKPKPKTLSVKRELAPENESLVFETFGVWCLALVFGVRRLAFGVWCLVFGVWRLVFGVWRLAFGVLHRHMGNNMNNDGNANVGGDRNANVGGDENGNNNQLPQHLFQHMPRPREVFFTMSERQIELLYVTWAAARMRVRQQVYRPEVPFLPNPLPPLWPDEVRAMMVLWIARERRMFEMEIRELEYLLGLRDTRAPEDKHGVEVRQPVGGAEVHGASAESSVGVVEVKVSEGQLNTLETETASAYYGDMLLRRLVGTAERTIKTKNSPVDGMSSDESDHPLGNSIPVYQPCLWGQFPLMELGRLVWFVFIGGSRGKIPDLEEKVGDNPGTPSWVCNCGSEEGVSPELEPPNYTATATVRG</sequence>
<dbReference type="OrthoDB" id="2690494at2759"/>